<proteinExistence type="predicted"/>
<dbReference type="InterPro" id="IPR002641">
    <property type="entry name" value="PNPLA_dom"/>
</dbReference>
<evidence type="ECO:0000313" key="3">
    <source>
        <dbReference type="EMBL" id="RON51877.1"/>
    </source>
</evidence>
<comment type="caution">
    <text evidence="3">The sequence shown here is derived from an EMBL/GenBank/DDBJ whole genome shotgun (WGS) entry which is preliminary data.</text>
</comment>
<gene>
    <name evidence="3" type="ORF">BK665_18640</name>
</gene>
<organism evidence="3 4">
    <name type="scientific">Pseudomonas frederiksbergensis</name>
    <dbReference type="NCBI Taxonomy" id="104087"/>
    <lineage>
        <taxon>Bacteria</taxon>
        <taxon>Pseudomonadati</taxon>
        <taxon>Pseudomonadota</taxon>
        <taxon>Gammaproteobacteria</taxon>
        <taxon>Pseudomonadales</taxon>
        <taxon>Pseudomonadaceae</taxon>
        <taxon>Pseudomonas</taxon>
    </lineage>
</organism>
<accession>A0A423KGG0</accession>
<evidence type="ECO:0000256" key="1">
    <source>
        <dbReference type="ARBA" id="ARBA00023098"/>
    </source>
</evidence>
<dbReference type="STRING" id="104087.PFAS1_26170"/>
<protein>
    <submittedName>
        <fullName evidence="3">Patatin</fullName>
    </submittedName>
</protein>
<evidence type="ECO:0000259" key="2">
    <source>
        <dbReference type="Pfam" id="PF01734"/>
    </source>
</evidence>
<dbReference type="Proteomes" id="UP000283627">
    <property type="component" value="Unassembled WGS sequence"/>
</dbReference>
<dbReference type="RefSeq" id="WP_259699633.1">
    <property type="nucleotide sequence ID" value="NZ_MOBP01000012.1"/>
</dbReference>
<dbReference type="InterPro" id="IPR016035">
    <property type="entry name" value="Acyl_Trfase/lysoPLipase"/>
</dbReference>
<keyword evidence="1" id="KW-0443">Lipid metabolism</keyword>
<dbReference type="Gene3D" id="3.40.1090.10">
    <property type="entry name" value="Cytosolic phospholipase A2 catalytic domain"/>
    <property type="match status" value="1"/>
</dbReference>
<name>A0A423KGG0_9PSED</name>
<dbReference type="SUPFAM" id="SSF52151">
    <property type="entry name" value="FabD/lysophospholipase-like"/>
    <property type="match status" value="1"/>
</dbReference>
<dbReference type="Pfam" id="PF01734">
    <property type="entry name" value="Patatin"/>
    <property type="match status" value="1"/>
</dbReference>
<dbReference type="EMBL" id="MOBP01000012">
    <property type="protein sequence ID" value="RON51877.1"/>
    <property type="molecule type" value="Genomic_DNA"/>
</dbReference>
<evidence type="ECO:0000313" key="4">
    <source>
        <dbReference type="Proteomes" id="UP000283627"/>
    </source>
</evidence>
<dbReference type="GO" id="GO:0006629">
    <property type="term" value="P:lipid metabolic process"/>
    <property type="evidence" value="ECO:0007669"/>
    <property type="project" value="UniProtKB-KW"/>
</dbReference>
<feature type="domain" description="PNPLA" evidence="2">
    <location>
        <begin position="85"/>
        <end position="268"/>
    </location>
</feature>
<reference evidence="3 4" key="1">
    <citation type="submission" date="2016-10" db="EMBL/GenBank/DDBJ databases">
        <title>Comparative genome analysis of multiple Pseudomonas spp. focuses on biocontrol and plant growth promoting traits.</title>
        <authorList>
            <person name="Tao X.-Y."/>
            <person name="Taylor C.G."/>
        </authorList>
    </citation>
    <scope>NUCLEOTIDE SEQUENCE [LARGE SCALE GENOMIC DNA]</scope>
    <source>
        <strain evidence="3 4">39A2</strain>
    </source>
</reference>
<sequence length="394" mass="42675">MKPFLPRPSASTLNMLREGCLQRREAVPQLLTEKALIPGIPNARYWLDHDLSAFIRDASEANVREYAAFGSLDGPNEMLPLADMLAVSGGGDAGTFAAGIIAGWTLHGSRPVFKVVTGISAGALVAPFAFLGPEYDAVIQGICNGIGPKDVFHSRSMLTRLASDGIADSKPLARLIAKYVTAEVLAAIAAQYIKGRLLMIGTTDLDAGRPVTWNMGAIAASGAPGALDLFRNIMVASMSIPGAVSPVMIDVEVDGKQFQEMHVDGGVLTQVFLYPPGTVMALNQVTGARLRRERHFYVIRNGKLEPQWSGTKRRTLSIGGRAISTLIQTQGISDLDRIYRIAQQDGADFNLAYIGADFDGSRTRKFDGEYMKRLFDYAFQLSAKGYPWHKSPHS</sequence>
<dbReference type="AlphaFoldDB" id="A0A423KGG0"/>